<dbReference type="PANTHER" id="PTHR38045">
    <property type="entry name" value="CHROMOSOME 1, WHOLE GENOME SHOTGUN SEQUENCE"/>
    <property type="match status" value="1"/>
</dbReference>
<feature type="domain" description="Heparinase II/III-like C-terminal" evidence="4">
    <location>
        <begin position="598"/>
        <end position="791"/>
    </location>
</feature>
<comment type="subcellular location">
    <subcellularLocation>
        <location evidence="1">Cell envelope</location>
    </subcellularLocation>
</comment>
<feature type="region of interest" description="Disordered" evidence="2">
    <location>
        <begin position="143"/>
        <end position="167"/>
    </location>
</feature>
<accession>A0AAF0J6V5</accession>
<dbReference type="SUPFAM" id="SSF48230">
    <property type="entry name" value="Chondroitin AC/alginate lyase"/>
    <property type="match status" value="1"/>
</dbReference>
<dbReference type="InterPro" id="IPR012480">
    <property type="entry name" value="Hepar_II_III_C"/>
</dbReference>
<feature type="region of interest" description="Disordered" evidence="2">
    <location>
        <begin position="66"/>
        <end position="108"/>
    </location>
</feature>
<keyword evidence="3" id="KW-0472">Membrane</keyword>
<gene>
    <name evidence="5" type="ORF">MCUN1_002838</name>
</gene>
<evidence type="ECO:0000259" key="4">
    <source>
        <dbReference type="Pfam" id="PF07940"/>
    </source>
</evidence>
<dbReference type="GO" id="GO:0016829">
    <property type="term" value="F:lyase activity"/>
    <property type="evidence" value="ECO:0007669"/>
    <property type="project" value="InterPro"/>
</dbReference>
<dbReference type="AlphaFoldDB" id="A0AAF0J6V5"/>
<keyword evidence="6" id="KW-1185">Reference proteome</keyword>
<dbReference type="EMBL" id="CP119880">
    <property type="protein sequence ID" value="WFD35967.1"/>
    <property type="molecule type" value="Genomic_DNA"/>
</dbReference>
<proteinExistence type="predicted"/>
<reference evidence="5" key="1">
    <citation type="submission" date="2023-03" db="EMBL/GenBank/DDBJ databases">
        <title>Mating type loci evolution in Malassezia.</title>
        <authorList>
            <person name="Coelho M.A."/>
        </authorList>
    </citation>
    <scope>NUCLEOTIDE SEQUENCE</scope>
    <source>
        <strain evidence="5">CBS 11721</strain>
    </source>
</reference>
<keyword evidence="3" id="KW-0812">Transmembrane</keyword>
<evidence type="ECO:0000313" key="5">
    <source>
        <dbReference type="EMBL" id="WFD35967.1"/>
    </source>
</evidence>
<evidence type="ECO:0000313" key="6">
    <source>
        <dbReference type="Proteomes" id="UP001219933"/>
    </source>
</evidence>
<dbReference type="InterPro" id="IPR008929">
    <property type="entry name" value="Chondroitin_lyas"/>
</dbReference>
<sequence>MSGQIPMSSSGGYGSNYQQHQLYQPVQNAYSAPLTAEPGYGYQTNYNANPNPTYLNAAPQSGEYATLHDAPQPQRNGYTQASQYPDSGAAAAPAHAPAHPAPAPAKKKGGNKKWWILAIILIILICIILAAVLGGVLGSRANKDNSNSDSRSGVGLGDDAPSVKSNYSSSLLQQASDAAKRGNVDDITYEGTDVYGNPVLKSGSASAKPTSGGNPAVQCKDNWSASNSLDTLRDHPRLIAPQYQWDCLADRINHDAYLTIWNSTIFNNATEWLNAKPANYSVDGDFTLSGILDVSRIVQQRVKAWAYAYRVSKDKKWVDRTYKELSVAAGNTSTPFGNGKGGTGNNHWNPDHFLDTAEMMSAFAFAYDWMYDAWDDGQKANIIDWIVRYGLQPGLDAYNQNTAWWSQTASGNGNWNCVCNGGLVFAALAIKGDAQGDNANVVNQILPKALDNAKQNCMRAVYNDGTWSETPNYWYFGTNGQARMLSALETATGSDQGLMDQNKNWYKTADFHMYVSGNGGLFAYGDNGPNKFSTTANQMFLYAQKANEPRYALFQRDRADAAADPLSMFWYDTTSKGAYYNGLALDQWFNNSRGNWMSMRSSWTDTTGTYVAMKASNLTGHQTHGDLDAGDFVIDALGVRFIGEYGSDNYLSKDYFSSEASDSARWQYFRKSTQGQNTIILGNQNQNPNCLPQNKFESSGTVQNNRVSFTPGANDTAYFITDMSSCYSQDPNVVRRGIRFLNGRRQVLLQDEIKKNHGSVEWRVHTNGTVTLSSDKRTATLKISNVRFPNAAGADPNGDSLKNIKLQTAVSLKAQILSPSNATFETNKSPNQSYQLNPPSQDNDIFGNKIQAEVADDGVTILSIKLDGNNDENIQVWFQPVYTKEQDGDKTTPKSVALDNWSLTSH</sequence>
<protein>
    <recommendedName>
        <fullName evidence="4">Heparinase II/III-like C-terminal domain-containing protein</fullName>
    </recommendedName>
</protein>
<dbReference type="Gene3D" id="1.50.10.100">
    <property type="entry name" value="Chondroitin AC/alginate lyase"/>
    <property type="match status" value="1"/>
</dbReference>
<feature type="compositionally biased region" description="Polar residues" evidence="2">
    <location>
        <begin position="73"/>
        <end position="85"/>
    </location>
</feature>
<feature type="transmembrane region" description="Helical" evidence="3">
    <location>
        <begin position="114"/>
        <end position="137"/>
    </location>
</feature>
<name>A0AAF0J6V5_9BASI</name>
<evidence type="ECO:0000256" key="3">
    <source>
        <dbReference type="SAM" id="Phobius"/>
    </source>
</evidence>
<evidence type="ECO:0000256" key="1">
    <source>
        <dbReference type="ARBA" id="ARBA00004196"/>
    </source>
</evidence>
<keyword evidence="3" id="KW-1133">Transmembrane helix</keyword>
<dbReference type="PANTHER" id="PTHR38045:SF1">
    <property type="entry name" value="HEPARINASE II_III-LIKE PROTEIN"/>
    <property type="match status" value="1"/>
</dbReference>
<feature type="region of interest" description="Disordered" evidence="2">
    <location>
        <begin position="884"/>
        <end position="906"/>
    </location>
</feature>
<organism evidence="5 6">
    <name type="scientific">Malassezia cuniculi</name>
    <dbReference type="NCBI Taxonomy" id="948313"/>
    <lineage>
        <taxon>Eukaryota</taxon>
        <taxon>Fungi</taxon>
        <taxon>Dikarya</taxon>
        <taxon>Basidiomycota</taxon>
        <taxon>Ustilaginomycotina</taxon>
        <taxon>Malasseziomycetes</taxon>
        <taxon>Malasseziales</taxon>
        <taxon>Malasseziaceae</taxon>
        <taxon>Malassezia</taxon>
    </lineage>
</organism>
<dbReference type="Gene3D" id="2.70.98.70">
    <property type="match status" value="1"/>
</dbReference>
<feature type="compositionally biased region" description="Low complexity" evidence="2">
    <location>
        <begin position="89"/>
        <end position="98"/>
    </location>
</feature>
<evidence type="ECO:0000256" key="2">
    <source>
        <dbReference type="SAM" id="MobiDB-lite"/>
    </source>
</evidence>
<dbReference type="Pfam" id="PF07940">
    <property type="entry name" value="Hepar_II_III_C"/>
    <property type="match status" value="1"/>
</dbReference>
<dbReference type="Proteomes" id="UP001219933">
    <property type="component" value="Chromosome 4"/>
</dbReference>